<dbReference type="EMBL" id="VOIH02000012">
    <property type="protein sequence ID" value="KAF3431440.1"/>
    <property type="molecule type" value="Genomic_DNA"/>
</dbReference>
<dbReference type="GO" id="GO:0009451">
    <property type="term" value="P:RNA modification"/>
    <property type="evidence" value="ECO:0007669"/>
    <property type="project" value="InterPro"/>
</dbReference>
<dbReference type="Pfam" id="PF13041">
    <property type="entry name" value="PPR_2"/>
    <property type="match status" value="2"/>
</dbReference>
<keyword evidence="4" id="KW-1185">Reference proteome</keyword>
<sequence length="598" mass="66210">MSLRGTNYFLRQSFKTWSGKLKADDHSVISNGLDFISLLKSCKHISEVTQVHGFMVKSGHDHDPFTLSKLLASSIQEIEYAASIFDHIQNPNLFMFNTMLRGYSASDVPVQAFVVFNNSRAQGIMLDQFSFIATLKACAPQSDIRTGQVIHGIALRSGHRLFINVKNTLLHLYCICGRIGDAHKLFDEFPQENDLVSWNTLMGGYLYASQPFVVADFFRQICSSGLKASVTTVLNILSAAGDFGNYLGGESLHGFCIKFGFSSDLHVVTALIDMYAKTGHIDIAHRVFNEVTRKDVVLWNCLIDKYAKIGLVEEAVALLRLVKVEGLKPNSSTLAGLLSACAASGAVSVGRCINDYIEEEELVLDVVLGTALVDMYAKCGLLEKAIDIFERLVCKDVKSWTAMISGFGVHGQAENAIRLFCKMEEKGYRPNEVTFLAVLSACSHGGLVTEGMRYFDMMVSKYGLLPQIEHYGCIIDLLGRAGLLEEAHKLIKSLPIKDDATAWRALLSACRVFGYVALGERAKRVLIELNDEHPTNSMLISSTYAIAGRLPDLSMLQEMEEEKVMKEVKFRSVRYKGKIMKEAGSSVIEMDSCGWDSN</sequence>
<dbReference type="InterPro" id="IPR002885">
    <property type="entry name" value="PPR_rpt"/>
</dbReference>
<dbReference type="GO" id="GO:0003723">
    <property type="term" value="F:RNA binding"/>
    <property type="evidence" value="ECO:0007669"/>
    <property type="project" value="InterPro"/>
</dbReference>
<dbReference type="FunFam" id="1.25.40.10:FF:000343">
    <property type="entry name" value="Pentatricopeptide repeat-containing protein At3g58590"/>
    <property type="match status" value="1"/>
</dbReference>
<dbReference type="PROSITE" id="PS51375">
    <property type="entry name" value="PPR"/>
    <property type="match status" value="2"/>
</dbReference>
<accession>A0A8K0GR83</accession>
<name>A0A8K0GR83_9ROSA</name>
<dbReference type="InterPro" id="IPR046960">
    <property type="entry name" value="PPR_At4g14850-like_plant"/>
</dbReference>
<comment type="caution">
    <text evidence="3">The sequence shown here is derived from an EMBL/GenBank/DDBJ whole genome shotgun (WGS) entry which is preliminary data.</text>
</comment>
<evidence type="ECO:0000256" key="1">
    <source>
        <dbReference type="ARBA" id="ARBA00022737"/>
    </source>
</evidence>
<keyword evidence="1" id="KW-0677">Repeat</keyword>
<dbReference type="Pfam" id="PF01535">
    <property type="entry name" value="PPR"/>
    <property type="match status" value="3"/>
</dbReference>
<evidence type="ECO:0000313" key="3">
    <source>
        <dbReference type="EMBL" id="KAF3431440.1"/>
    </source>
</evidence>
<feature type="repeat" description="PPR" evidence="2">
    <location>
        <begin position="295"/>
        <end position="329"/>
    </location>
</feature>
<organism evidence="3 4">
    <name type="scientific">Rhamnella rubrinervis</name>
    <dbReference type="NCBI Taxonomy" id="2594499"/>
    <lineage>
        <taxon>Eukaryota</taxon>
        <taxon>Viridiplantae</taxon>
        <taxon>Streptophyta</taxon>
        <taxon>Embryophyta</taxon>
        <taxon>Tracheophyta</taxon>
        <taxon>Spermatophyta</taxon>
        <taxon>Magnoliopsida</taxon>
        <taxon>eudicotyledons</taxon>
        <taxon>Gunneridae</taxon>
        <taxon>Pentapetalae</taxon>
        <taxon>rosids</taxon>
        <taxon>fabids</taxon>
        <taxon>Rosales</taxon>
        <taxon>Rhamnaceae</taxon>
        <taxon>rhamnoid group</taxon>
        <taxon>Rhamneae</taxon>
        <taxon>Rhamnella</taxon>
    </lineage>
</organism>
<protein>
    <recommendedName>
        <fullName evidence="5">Pentatricopeptide repeat-containing protein</fullName>
    </recommendedName>
</protein>
<dbReference type="NCBIfam" id="TIGR00756">
    <property type="entry name" value="PPR"/>
    <property type="match status" value="2"/>
</dbReference>
<evidence type="ECO:0000256" key="2">
    <source>
        <dbReference type="PROSITE-ProRule" id="PRU00708"/>
    </source>
</evidence>
<dbReference type="PANTHER" id="PTHR47926">
    <property type="entry name" value="PENTATRICOPEPTIDE REPEAT-CONTAINING PROTEIN"/>
    <property type="match status" value="1"/>
</dbReference>
<proteinExistence type="predicted"/>
<dbReference type="AlphaFoldDB" id="A0A8K0GR83"/>
<dbReference type="FunFam" id="1.25.40.10:FF:000090">
    <property type="entry name" value="Pentatricopeptide repeat-containing protein, chloroplastic"/>
    <property type="match status" value="1"/>
</dbReference>
<gene>
    <name evidence="3" type="ORF">FNV43_RR26171</name>
</gene>
<dbReference type="InterPro" id="IPR011990">
    <property type="entry name" value="TPR-like_helical_dom_sf"/>
</dbReference>
<dbReference type="OrthoDB" id="185373at2759"/>
<dbReference type="PANTHER" id="PTHR47926:SF490">
    <property type="entry name" value="REPEAT-LIKE SUPERFAMILY PROTEIN, PUTATIVE-RELATED"/>
    <property type="match status" value="1"/>
</dbReference>
<dbReference type="Proteomes" id="UP000796880">
    <property type="component" value="Unassembled WGS sequence"/>
</dbReference>
<evidence type="ECO:0000313" key="4">
    <source>
        <dbReference type="Proteomes" id="UP000796880"/>
    </source>
</evidence>
<feature type="repeat" description="PPR" evidence="2">
    <location>
        <begin position="396"/>
        <end position="430"/>
    </location>
</feature>
<dbReference type="Gene3D" id="1.25.40.10">
    <property type="entry name" value="Tetratricopeptide repeat domain"/>
    <property type="match status" value="5"/>
</dbReference>
<reference evidence="3" key="1">
    <citation type="submission" date="2020-03" db="EMBL/GenBank/DDBJ databases">
        <title>A high-quality chromosome-level genome assembly of a woody plant with both climbing and erect habits, Rhamnella rubrinervis.</title>
        <authorList>
            <person name="Lu Z."/>
            <person name="Yang Y."/>
            <person name="Zhu X."/>
            <person name="Sun Y."/>
        </authorList>
    </citation>
    <scope>NUCLEOTIDE SEQUENCE</scope>
    <source>
        <strain evidence="3">BYM</strain>
        <tissue evidence="3">Leaf</tissue>
    </source>
</reference>
<evidence type="ECO:0008006" key="5">
    <source>
        <dbReference type="Google" id="ProtNLM"/>
    </source>
</evidence>